<evidence type="ECO:0000313" key="2">
    <source>
        <dbReference type="EMBL" id="XDQ01739.1"/>
    </source>
</evidence>
<name>A0AB39M6R5_9ACTN</name>
<sequence length="41" mass="4078">MLTGSRTADAAGTPAAPGMAPAPLIRAANQVRGKNIVTRSS</sequence>
<evidence type="ECO:0000256" key="1">
    <source>
        <dbReference type="SAM" id="MobiDB-lite"/>
    </source>
</evidence>
<gene>
    <name evidence="2" type="ORF">AB5J58_16745</name>
</gene>
<organism evidence="2">
    <name type="scientific">Streptomyces sp. R08</name>
    <dbReference type="NCBI Taxonomy" id="3238624"/>
    <lineage>
        <taxon>Bacteria</taxon>
        <taxon>Bacillati</taxon>
        <taxon>Actinomycetota</taxon>
        <taxon>Actinomycetes</taxon>
        <taxon>Kitasatosporales</taxon>
        <taxon>Streptomycetaceae</taxon>
        <taxon>Streptomyces</taxon>
    </lineage>
</organism>
<feature type="region of interest" description="Disordered" evidence="1">
    <location>
        <begin position="1"/>
        <end position="21"/>
    </location>
</feature>
<dbReference type="RefSeq" id="WP_369188051.1">
    <property type="nucleotide sequence ID" value="NZ_CP163431.1"/>
</dbReference>
<dbReference type="AlphaFoldDB" id="A0AB39M6R5"/>
<proteinExistence type="predicted"/>
<dbReference type="EMBL" id="CP163431">
    <property type="protein sequence ID" value="XDQ01739.1"/>
    <property type="molecule type" value="Genomic_DNA"/>
</dbReference>
<accession>A0AB39M6R5</accession>
<protein>
    <submittedName>
        <fullName evidence="2">Uncharacterized protein</fullName>
    </submittedName>
</protein>
<feature type="compositionally biased region" description="Low complexity" evidence="1">
    <location>
        <begin position="7"/>
        <end position="21"/>
    </location>
</feature>
<reference evidence="2" key="1">
    <citation type="submission" date="2024-07" db="EMBL/GenBank/DDBJ databases">
        <authorList>
            <person name="Yu S.T."/>
        </authorList>
    </citation>
    <scope>NUCLEOTIDE SEQUENCE</scope>
    <source>
        <strain evidence="2">R08</strain>
    </source>
</reference>